<dbReference type="SUPFAM" id="SSF53756">
    <property type="entry name" value="UDP-Glycosyltransferase/glycogen phosphorylase"/>
    <property type="match status" value="1"/>
</dbReference>
<evidence type="ECO:0000256" key="1">
    <source>
        <dbReference type="ARBA" id="ARBA00022676"/>
    </source>
</evidence>
<reference evidence="5" key="1">
    <citation type="journal article" date="2022" name="Environ. Microbiol.">
        <title>Functional analysis, diversity, and distribution of carbendazim hydrolases MheI and CbmA, responsible for the initial step in carbendazim degradation.</title>
        <authorList>
            <person name="Zhang M."/>
            <person name="Bai X."/>
            <person name="Li Q."/>
            <person name="Zhang L."/>
            <person name="Zhu Q."/>
            <person name="Gao S."/>
            <person name="Ke Z."/>
            <person name="Jiang M."/>
            <person name="Hu J."/>
            <person name="Qiu J."/>
            <person name="Hong Q."/>
        </authorList>
    </citation>
    <scope>NUCLEOTIDE SEQUENCE [LARGE SCALE GENOMIC DNA]</scope>
    <source>
        <strain evidence="5">djl-6</strain>
    </source>
</reference>
<evidence type="ECO:0000313" key="4">
    <source>
        <dbReference type="EMBL" id="UPU41478.1"/>
    </source>
</evidence>
<dbReference type="PANTHER" id="PTHR12526:SF600">
    <property type="entry name" value="GLYCOSYL TRANSFERASE GROUP 1"/>
    <property type="match status" value="1"/>
</dbReference>
<dbReference type="RefSeq" id="WP_080712731.1">
    <property type="nucleotide sequence ID" value="NZ_CP096563.1"/>
</dbReference>
<dbReference type="Gene3D" id="3.40.50.2000">
    <property type="entry name" value="Glycogen Phosphorylase B"/>
    <property type="match status" value="2"/>
</dbReference>
<dbReference type="AlphaFoldDB" id="A0AB38R885"/>
<dbReference type="Pfam" id="PF13692">
    <property type="entry name" value="Glyco_trans_1_4"/>
    <property type="match status" value="1"/>
</dbReference>
<dbReference type="CDD" id="cd03794">
    <property type="entry name" value="GT4_WbuB-like"/>
    <property type="match status" value="1"/>
</dbReference>
<sequence length="430" mass="45731">MHDKPGDVSATFELSNRGPVESLNITILGINYAPETTGIAPYMTDLAESLGERGHKVHVVTGYPHYPAWEIDASYHGRSIDEVVNGVHVHRRRHFVPSPPNALGRIKMELSFGARAASSGWNTPDVIVCTSPALLATAMVLGRARLTPKRPAIGVWVHDLYGQGVVETGAMTGRSARATSRLEAAVVKSADGIAVVHDRFVDHVVNELHVPRERVTVVRNWTHVTPIDVDDLTAARTKFGWSPDETIVLHTGNMGVKQGLENVVEAARLADEQSLPIRFVLVGDGNQRPNLEAAAVGVDRIDFVRPLDDQDFRTAMAAADVLLVNEAPGIVGMAVPSKLTSYFSSGTPIVAATDVASTTADEIRASGAGVVTQNGDPAGLLSAALQLAGDAETSARLGAAGVHYCATSVGKTASIDKCEKWIRELVAGRS</sequence>
<organism evidence="4 5">
    <name type="scientific">Rhodococcus qingshengii JCM 15477</name>
    <dbReference type="NCBI Taxonomy" id="1303681"/>
    <lineage>
        <taxon>Bacteria</taxon>
        <taxon>Bacillati</taxon>
        <taxon>Actinomycetota</taxon>
        <taxon>Actinomycetes</taxon>
        <taxon>Mycobacteriales</taxon>
        <taxon>Nocardiaceae</taxon>
        <taxon>Rhodococcus</taxon>
        <taxon>Rhodococcus erythropolis group</taxon>
    </lineage>
</organism>
<evidence type="ECO:0000256" key="2">
    <source>
        <dbReference type="ARBA" id="ARBA00022679"/>
    </source>
</evidence>
<name>A0AB38R885_RHOSG</name>
<keyword evidence="2" id="KW-0808">Transferase</keyword>
<dbReference type="Proteomes" id="UP000831484">
    <property type="component" value="Chromosome"/>
</dbReference>
<dbReference type="Pfam" id="PF13579">
    <property type="entry name" value="Glyco_trans_4_4"/>
    <property type="match status" value="1"/>
</dbReference>
<keyword evidence="1" id="KW-0328">Glycosyltransferase</keyword>
<dbReference type="InterPro" id="IPR028098">
    <property type="entry name" value="Glyco_trans_4-like_N"/>
</dbReference>
<evidence type="ECO:0000313" key="5">
    <source>
        <dbReference type="Proteomes" id="UP000831484"/>
    </source>
</evidence>
<proteinExistence type="predicted"/>
<dbReference type="PANTHER" id="PTHR12526">
    <property type="entry name" value="GLYCOSYLTRANSFERASE"/>
    <property type="match status" value="1"/>
</dbReference>
<dbReference type="GO" id="GO:0016757">
    <property type="term" value="F:glycosyltransferase activity"/>
    <property type="evidence" value="ECO:0007669"/>
    <property type="project" value="UniProtKB-KW"/>
</dbReference>
<accession>A0AB38R885</accession>
<gene>
    <name evidence="4" type="ORF">M0639_20885</name>
</gene>
<dbReference type="EMBL" id="CP096563">
    <property type="protein sequence ID" value="UPU41478.1"/>
    <property type="molecule type" value="Genomic_DNA"/>
</dbReference>
<keyword evidence="5" id="KW-1185">Reference proteome</keyword>
<feature type="domain" description="Glycosyltransferase subfamily 4-like N-terminal" evidence="3">
    <location>
        <begin position="37"/>
        <end position="221"/>
    </location>
</feature>
<protein>
    <submittedName>
        <fullName evidence="4">Glycosyltransferase family 4 protein</fullName>
    </submittedName>
</protein>
<evidence type="ECO:0000259" key="3">
    <source>
        <dbReference type="Pfam" id="PF13579"/>
    </source>
</evidence>